<name>A0ABS0EMX3_9BURK</name>
<dbReference type="SUPFAM" id="SSF47741">
    <property type="entry name" value="CO dehydrogenase ISP C-domain like"/>
    <property type="match status" value="1"/>
</dbReference>
<evidence type="ECO:0000313" key="7">
    <source>
        <dbReference type="EMBL" id="MBF8176200.1"/>
    </source>
</evidence>
<sequence>MSALPIAFPEVETTAVELTINDRCYQLTLQPRTHLADALRDHCGLTATHVGCEQGVCGACTIEVDGAPQRSCLQSAKRFEGKQIRTLEAFDDDPLMARLRAAFSAEHALQCGYCTPGMLMTARDIVLRLPEADEDRIREELAGNLCRCTGYFGIVRAIQRVLRERDSTVSSQEITHAA</sequence>
<evidence type="ECO:0000256" key="5">
    <source>
        <dbReference type="ARBA" id="ARBA00023014"/>
    </source>
</evidence>
<dbReference type="RefSeq" id="WP_195874416.1">
    <property type="nucleotide sequence ID" value="NZ_JADOEL010000001.1"/>
</dbReference>
<dbReference type="InterPro" id="IPR012675">
    <property type="entry name" value="Beta-grasp_dom_sf"/>
</dbReference>
<dbReference type="Gene3D" id="3.10.20.30">
    <property type="match status" value="1"/>
</dbReference>
<dbReference type="SUPFAM" id="SSF54292">
    <property type="entry name" value="2Fe-2S ferredoxin-like"/>
    <property type="match status" value="1"/>
</dbReference>
<dbReference type="CDD" id="cd00207">
    <property type="entry name" value="fer2"/>
    <property type="match status" value="1"/>
</dbReference>
<evidence type="ECO:0000313" key="8">
    <source>
        <dbReference type="Proteomes" id="UP000657372"/>
    </source>
</evidence>
<feature type="domain" description="2Fe-2S ferredoxin-type" evidence="6">
    <location>
        <begin position="14"/>
        <end position="90"/>
    </location>
</feature>
<evidence type="ECO:0000256" key="1">
    <source>
        <dbReference type="ARBA" id="ARBA00022714"/>
    </source>
</evidence>
<dbReference type="Gene3D" id="1.10.150.120">
    <property type="entry name" value="[2Fe-2S]-binding domain"/>
    <property type="match status" value="1"/>
</dbReference>
<evidence type="ECO:0000256" key="2">
    <source>
        <dbReference type="ARBA" id="ARBA00022723"/>
    </source>
</evidence>
<keyword evidence="2" id="KW-0479">Metal-binding</keyword>
<evidence type="ECO:0000256" key="3">
    <source>
        <dbReference type="ARBA" id="ARBA00023002"/>
    </source>
</evidence>
<dbReference type="PANTHER" id="PTHR44379:SF8">
    <property type="entry name" value="XANTHINE DEHYDROGENASE IRON-SULFUR-BINDING SUBUNIT XDHC-RELATED"/>
    <property type="match status" value="1"/>
</dbReference>
<dbReference type="PROSITE" id="PS00197">
    <property type="entry name" value="2FE2S_FER_1"/>
    <property type="match status" value="1"/>
</dbReference>
<dbReference type="InterPro" id="IPR036884">
    <property type="entry name" value="2Fe-2S-bd_dom_sf"/>
</dbReference>
<comment type="caution">
    <text evidence="7">The sequence shown here is derived from an EMBL/GenBank/DDBJ whole genome shotgun (WGS) entry which is preliminary data.</text>
</comment>
<dbReference type="Pfam" id="PF01799">
    <property type="entry name" value="Fer2_2"/>
    <property type="match status" value="1"/>
</dbReference>
<dbReference type="PANTHER" id="PTHR44379">
    <property type="entry name" value="OXIDOREDUCTASE WITH IRON-SULFUR SUBUNIT"/>
    <property type="match status" value="1"/>
</dbReference>
<dbReference type="InterPro" id="IPR002888">
    <property type="entry name" value="2Fe-2S-bd"/>
</dbReference>
<keyword evidence="1" id="KW-0001">2Fe-2S</keyword>
<keyword evidence="8" id="KW-1185">Reference proteome</keyword>
<keyword evidence="4" id="KW-0408">Iron</keyword>
<dbReference type="EMBL" id="JADOEL010000001">
    <property type="protein sequence ID" value="MBF8176200.1"/>
    <property type="molecule type" value="Genomic_DNA"/>
</dbReference>
<dbReference type="InterPro" id="IPR051452">
    <property type="entry name" value="Diverse_Oxidoreductases"/>
</dbReference>
<keyword evidence="3" id="KW-0560">Oxidoreductase</keyword>
<gene>
    <name evidence="7" type="ORF">IXC47_00735</name>
</gene>
<protein>
    <submittedName>
        <fullName evidence="7">(2Fe-2S)-binding protein</fullName>
    </submittedName>
</protein>
<dbReference type="InterPro" id="IPR036010">
    <property type="entry name" value="2Fe-2S_ferredoxin-like_sf"/>
</dbReference>
<evidence type="ECO:0000259" key="6">
    <source>
        <dbReference type="PROSITE" id="PS51085"/>
    </source>
</evidence>
<dbReference type="InterPro" id="IPR006058">
    <property type="entry name" value="2Fe2S_fd_BS"/>
</dbReference>
<reference evidence="7 8" key="1">
    <citation type="submission" date="2020-11" db="EMBL/GenBank/DDBJ databases">
        <title>WGS of Herminiimonas contaminans strain Marseille-Q4544 isolated from planarians Schmidtea mediterranea.</title>
        <authorList>
            <person name="Kangale L."/>
        </authorList>
    </citation>
    <scope>NUCLEOTIDE SEQUENCE [LARGE SCALE GENOMIC DNA]</scope>
    <source>
        <strain evidence="7 8">Marseille-Q4544</strain>
    </source>
</reference>
<dbReference type="Pfam" id="PF00111">
    <property type="entry name" value="Fer2"/>
    <property type="match status" value="1"/>
</dbReference>
<dbReference type="PROSITE" id="PS51085">
    <property type="entry name" value="2FE2S_FER_2"/>
    <property type="match status" value="1"/>
</dbReference>
<dbReference type="Proteomes" id="UP000657372">
    <property type="component" value="Unassembled WGS sequence"/>
</dbReference>
<accession>A0ABS0EMX3</accession>
<keyword evidence="5" id="KW-0411">Iron-sulfur</keyword>
<evidence type="ECO:0000256" key="4">
    <source>
        <dbReference type="ARBA" id="ARBA00023004"/>
    </source>
</evidence>
<proteinExistence type="predicted"/>
<organism evidence="7 8">
    <name type="scientific">Herminiimonas contaminans</name>
    <dbReference type="NCBI Taxonomy" id="1111140"/>
    <lineage>
        <taxon>Bacteria</taxon>
        <taxon>Pseudomonadati</taxon>
        <taxon>Pseudomonadota</taxon>
        <taxon>Betaproteobacteria</taxon>
        <taxon>Burkholderiales</taxon>
        <taxon>Oxalobacteraceae</taxon>
        <taxon>Herminiimonas</taxon>
    </lineage>
</organism>
<dbReference type="InterPro" id="IPR001041">
    <property type="entry name" value="2Fe-2S_ferredoxin-type"/>
</dbReference>